<feature type="chain" id="PRO_5013019540" evidence="1">
    <location>
        <begin position="25"/>
        <end position="289"/>
    </location>
</feature>
<keyword evidence="1" id="KW-0732">Signal</keyword>
<keyword evidence="3" id="KW-1185">Reference proteome</keyword>
<name>A0A1M5HBV8_9SPHI</name>
<proteinExistence type="predicted"/>
<organism evidence="2 3">
    <name type="scientific">Pedobacter caeni</name>
    <dbReference type="NCBI Taxonomy" id="288992"/>
    <lineage>
        <taxon>Bacteria</taxon>
        <taxon>Pseudomonadati</taxon>
        <taxon>Bacteroidota</taxon>
        <taxon>Sphingobacteriia</taxon>
        <taxon>Sphingobacteriales</taxon>
        <taxon>Sphingobacteriaceae</taxon>
        <taxon>Pedobacter</taxon>
    </lineage>
</organism>
<evidence type="ECO:0000313" key="3">
    <source>
        <dbReference type="Proteomes" id="UP000184287"/>
    </source>
</evidence>
<dbReference type="AlphaFoldDB" id="A0A1M5HBV8"/>
<protein>
    <submittedName>
        <fullName evidence="2">Uncharacterized protein</fullName>
    </submittedName>
</protein>
<dbReference type="STRING" id="288992.SAMN04488522_104596"/>
<gene>
    <name evidence="2" type="ORF">SAMN04488522_104596</name>
</gene>
<evidence type="ECO:0000256" key="1">
    <source>
        <dbReference type="SAM" id="SignalP"/>
    </source>
</evidence>
<dbReference type="Proteomes" id="UP000184287">
    <property type="component" value="Unassembled WGS sequence"/>
</dbReference>
<dbReference type="EMBL" id="FQUQ01000004">
    <property type="protein sequence ID" value="SHG13433.1"/>
    <property type="molecule type" value="Genomic_DNA"/>
</dbReference>
<dbReference type="RefSeq" id="WP_073233261.1">
    <property type="nucleotide sequence ID" value="NZ_FQUQ01000004.1"/>
</dbReference>
<feature type="signal peptide" evidence="1">
    <location>
        <begin position="1"/>
        <end position="24"/>
    </location>
</feature>
<evidence type="ECO:0000313" key="2">
    <source>
        <dbReference type="EMBL" id="SHG13433.1"/>
    </source>
</evidence>
<reference evidence="3" key="1">
    <citation type="submission" date="2016-11" db="EMBL/GenBank/DDBJ databases">
        <authorList>
            <person name="Varghese N."/>
            <person name="Submissions S."/>
        </authorList>
    </citation>
    <scope>NUCLEOTIDE SEQUENCE [LARGE SCALE GENOMIC DNA]</scope>
    <source>
        <strain evidence="3">DSM 16990</strain>
    </source>
</reference>
<accession>A0A1M5HBV8</accession>
<sequence>MKARFFKFTFQALLFAGFSLSGYAQKLPDVQAAGLFAPAGLRADGKNKEWNDSFQALNKRTDIYYTIANDENNLYVAIKSTDGANNTKIMAGGITFSVNPDGKKKEKESITLTYPVVNRGGMNRGAGQGGGRRQMMTVMGGAGGQQISKQQRDSMMAAMQRTQLAQVKEIKINRFKNTTDTLISIYNEYGIKAVASIGTDNAFFYEIAIPLAALGLSKDSNTEFAYNIKLNGLQIQGFDGGGGGGGFGGGRGGSGGGGFGPRGGGNSGIDFQALISPTDFWGKYTLARK</sequence>